<sequence>MPDQSKSPIYPRYCFHLAPTFNSWCLLRAADVHALDQHEGFEGENFFFYGNLPIKWVRVVGVVVAVDEFSGRRVYTLDDSSGACIECMVLIPSTDNRIDKQEKGETGQKSDDVIQPPPNGYLGVAVGNVIDVKGGISIYRDEKQLSIEKVTTVRCTAQEIALWKKRARFRTEVLEKPWVLRSRDIRRCRKEAEHSEEKAEKKRKRLTAILESRVARTESEKPSAEKAKRNPISDKEHASSSKASLDLKQILRHGGQSKYDALGL</sequence>
<dbReference type="CDD" id="cd03524">
    <property type="entry name" value="RPA2_OBF_family"/>
    <property type="match status" value="1"/>
</dbReference>
<comment type="subcellular location">
    <subcellularLocation>
        <location evidence="1">Chromosome</location>
        <location evidence="1">Telomere</location>
    </subcellularLocation>
</comment>
<keyword evidence="2" id="KW-0158">Chromosome</keyword>
<dbReference type="SUPFAM" id="SSF50249">
    <property type="entry name" value="Nucleic acid-binding proteins"/>
    <property type="match status" value="1"/>
</dbReference>
<name>A0A9P8WCV4_9HYPO</name>
<dbReference type="EMBL" id="JAGPYM010000005">
    <property type="protein sequence ID" value="KAH6894428.1"/>
    <property type="molecule type" value="Genomic_DNA"/>
</dbReference>
<evidence type="ECO:0000313" key="7">
    <source>
        <dbReference type="Proteomes" id="UP000777438"/>
    </source>
</evidence>
<dbReference type="OrthoDB" id="77828at2759"/>
<evidence type="ECO:0000256" key="3">
    <source>
        <dbReference type="ARBA" id="ARBA00022895"/>
    </source>
</evidence>
<organism evidence="6 7">
    <name type="scientific">Thelonectria olida</name>
    <dbReference type="NCBI Taxonomy" id="1576542"/>
    <lineage>
        <taxon>Eukaryota</taxon>
        <taxon>Fungi</taxon>
        <taxon>Dikarya</taxon>
        <taxon>Ascomycota</taxon>
        <taxon>Pezizomycotina</taxon>
        <taxon>Sordariomycetes</taxon>
        <taxon>Hypocreomycetidae</taxon>
        <taxon>Hypocreales</taxon>
        <taxon>Nectriaceae</taxon>
        <taxon>Thelonectria</taxon>
    </lineage>
</organism>
<evidence type="ECO:0000313" key="6">
    <source>
        <dbReference type="EMBL" id="KAH6894428.1"/>
    </source>
</evidence>
<reference evidence="6 7" key="1">
    <citation type="journal article" date="2021" name="Nat. Commun.">
        <title>Genetic determinants of endophytism in the Arabidopsis root mycobiome.</title>
        <authorList>
            <person name="Mesny F."/>
            <person name="Miyauchi S."/>
            <person name="Thiergart T."/>
            <person name="Pickel B."/>
            <person name="Atanasova L."/>
            <person name="Karlsson M."/>
            <person name="Huettel B."/>
            <person name="Barry K.W."/>
            <person name="Haridas S."/>
            <person name="Chen C."/>
            <person name="Bauer D."/>
            <person name="Andreopoulos W."/>
            <person name="Pangilinan J."/>
            <person name="LaButti K."/>
            <person name="Riley R."/>
            <person name="Lipzen A."/>
            <person name="Clum A."/>
            <person name="Drula E."/>
            <person name="Henrissat B."/>
            <person name="Kohler A."/>
            <person name="Grigoriev I.V."/>
            <person name="Martin F.M."/>
            <person name="Hacquard S."/>
        </authorList>
    </citation>
    <scope>NUCLEOTIDE SEQUENCE [LARGE SCALE GENOMIC DNA]</scope>
    <source>
        <strain evidence="6 7">MPI-CAGE-CH-0241</strain>
    </source>
</reference>
<evidence type="ECO:0000256" key="2">
    <source>
        <dbReference type="ARBA" id="ARBA00022454"/>
    </source>
</evidence>
<dbReference type="Pfam" id="PF10451">
    <property type="entry name" value="Stn1"/>
    <property type="match status" value="1"/>
</dbReference>
<accession>A0A9P8WCV4</accession>
<keyword evidence="3" id="KW-0779">Telomere</keyword>
<dbReference type="InterPro" id="IPR012340">
    <property type="entry name" value="NA-bd_OB-fold"/>
</dbReference>
<comment type="caution">
    <text evidence="6">The sequence shown here is derived from an EMBL/GenBank/DDBJ whole genome shotgun (WGS) entry which is preliminary data.</text>
</comment>
<gene>
    <name evidence="6" type="ORF">B0T10DRAFT_251840</name>
</gene>
<dbReference type="Proteomes" id="UP000777438">
    <property type="component" value="Unassembled WGS sequence"/>
</dbReference>
<dbReference type="Gene3D" id="2.40.50.140">
    <property type="entry name" value="Nucleic acid-binding proteins"/>
    <property type="match status" value="1"/>
</dbReference>
<evidence type="ECO:0000259" key="5">
    <source>
        <dbReference type="Pfam" id="PF10451"/>
    </source>
</evidence>
<evidence type="ECO:0000256" key="4">
    <source>
        <dbReference type="SAM" id="MobiDB-lite"/>
    </source>
</evidence>
<dbReference type="InterPro" id="IPR018856">
    <property type="entry name" value="Stn1_N"/>
</dbReference>
<evidence type="ECO:0000256" key="1">
    <source>
        <dbReference type="ARBA" id="ARBA00004574"/>
    </source>
</evidence>
<protein>
    <recommendedName>
        <fullName evidence="5">CST complex subunit Stn1 N-terminal domain-containing protein</fullName>
    </recommendedName>
</protein>
<keyword evidence="7" id="KW-1185">Reference proteome</keyword>
<feature type="domain" description="CST complex subunit Stn1 N-terminal" evidence="5">
    <location>
        <begin position="46"/>
        <end position="89"/>
    </location>
</feature>
<dbReference type="GO" id="GO:0000781">
    <property type="term" value="C:chromosome, telomeric region"/>
    <property type="evidence" value="ECO:0007669"/>
    <property type="project" value="UniProtKB-SubCell"/>
</dbReference>
<proteinExistence type="predicted"/>
<feature type="region of interest" description="Disordered" evidence="4">
    <location>
        <begin position="211"/>
        <end position="249"/>
    </location>
</feature>
<feature type="compositionally biased region" description="Basic and acidic residues" evidence="4">
    <location>
        <begin position="213"/>
        <end position="239"/>
    </location>
</feature>
<dbReference type="AlphaFoldDB" id="A0A9P8WCV4"/>